<organism evidence="15 16">
    <name type="scientific">Paenibacillus tianjinensis</name>
    <dbReference type="NCBI Taxonomy" id="2810347"/>
    <lineage>
        <taxon>Bacteria</taxon>
        <taxon>Bacillati</taxon>
        <taxon>Bacillota</taxon>
        <taxon>Bacilli</taxon>
        <taxon>Bacillales</taxon>
        <taxon>Paenibacillaceae</taxon>
        <taxon>Paenibacillus</taxon>
    </lineage>
</organism>
<dbReference type="PIRSF" id="PIRSF500824">
    <property type="entry name" value="TrpB_prok"/>
    <property type="match status" value="1"/>
</dbReference>
<feature type="domain" description="Tryptophan synthase beta chain-like PALP" evidence="14">
    <location>
        <begin position="79"/>
        <end position="413"/>
    </location>
</feature>
<evidence type="ECO:0000256" key="8">
    <source>
        <dbReference type="ARBA" id="ARBA00022822"/>
    </source>
</evidence>
<gene>
    <name evidence="15" type="ORF">JRJ22_24780</name>
</gene>
<evidence type="ECO:0000313" key="15">
    <source>
        <dbReference type="EMBL" id="QSF44388.1"/>
    </source>
</evidence>
<dbReference type="Pfam" id="PF00291">
    <property type="entry name" value="PALP"/>
    <property type="match status" value="1"/>
</dbReference>
<dbReference type="PROSITE" id="PS00168">
    <property type="entry name" value="TRP_SYNTHASE_BETA"/>
    <property type="match status" value="1"/>
</dbReference>
<evidence type="ECO:0000256" key="11">
    <source>
        <dbReference type="ARBA" id="ARBA00023239"/>
    </source>
</evidence>
<evidence type="ECO:0000313" key="16">
    <source>
        <dbReference type="Proteomes" id="UP000663452"/>
    </source>
</evidence>
<evidence type="ECO:0000256" key="12">
    <source>
        <dbReference type="ARBA" id="ARBA00049047"/>
    </source>
</evidence>
<evidence type="ECO:0000256" key="10">
    <source>
        <dbReference type="ARBA" id="ARBA00023141"/>
    </source>
</evidence>
<comment type="subunit">
    <text evidence="5">Tetramer of two alpha and two beta chains.</text>
</comment>
<keyword evidence="11" id="KW-0456">Lyase</keyword>
<keyword evidence="8" id="KW-0822">Tryptophan biosynthesis</keyword>
<evidence type="ECO:0000256" key="2">
    <source>
        <dbReference type="ARBA" id="ARBA00002786"/>
    </source>
</evidence>
<name>A0ABX7LAI1_9BACL</name>
<evidence type="ECO:0000259" key="14">
    <source>
        <dbReference type="Pfam" id="PF00291"/>
    </source>
</evidence>
<evidence type="ECO:0000256" key="1">
    <source>
        <dbReference type="ARBA" id="ARBA00001933"/>
    </source>
</evidence>
<comment type="pathway">
    <text evidence="3">Amino-acid biosynthesis; L-tryptophan biosynthesis; L-tryptophan from chorismate: step 5/5.</text>
</comment>
<dbReference type="NCBIfam" id="NF009057">
    <property type="entry name" value="PRK12391.1"/>
    <property type="match status" value="1"/>
</dbReference>
<dbReference type="InterPro" id="IPR006653">
    <property type="entry name" value="Trp_synth_b_CS"/>
</dbReference>
<evidence type="ECO:0000256" key="4">
    <source>
        <dbReference type="ARBA" id="ARBA00009982"/>
    </source>
</evidence>
<proteinExistence type="inferred from homology"/>
<dbReference type="PIRSF" id="PIRSF001413">
    <property type="entry name" value="Trp_syn_beta"/>
    <property type="match status" value="1"/>
</dbReference>
<sequence length="568" mass="62717">MNRNHSYSQKSDIPTHWYNIMADYPEFYVPHLDSTTHQPVNVHSLSNIFPELLAEQEINRKDVNIPIPPELLDYYAMWRPSPLIRARNLEKYLDTNCKIFYKYEGVSPIGSHKANSAIAQAYFSKKCGFTNVVAETGAGQWGSAMSMASSFFDLNCNVFMVKNSFDSKPQRRILMQTYGSKVHSSPSNLTEFGRQIRKNDPDSQGSLGIAIAEAVEYASSDRNTVYTLGSSMNFVCLHQTIIGNELKNQLNSLQITPNYIISCIGGGSSFAGICFPFLREKLERNRDLHFIAVESNAVPTVTKGIYTYDYGDTARLTPLSKMYTLGHEFSAPVIHSGGLRYHGLSPLVSKFIADGHAEARAYSQLDIYGAARLFAKLEGYVPAPESAHSVKAAIDVALENRNSGKTIVFCLTGHGFFDLAGYEKFNAGKMEDSESPDTNIHESLRKLAHTVRPETEKGAALPPQPPLNAGVQANNPFEAWWNRNFESQSPADSFQSGHTIDSAGASPKTAGGIEQDKGNPNLYNLLTESKVRELIDKGQKVAFVSKGCVITPLAGELIKSHGIEIKYA</sequence>
<dbReference type="NCBIfam" id="TIGR01415">
    <property type="entry name" value="trpB_rel"/>
    <property type="match status" value="1"/>
</dbReference>
<dbReference type="Proteomes" id="UP000663452">
    <property type="component" value="Chromosome"/>
</dbReference>
<evidence type="ECO:0000256" key="6">
    <source>
        <dbReference type="ARBA" id="ARBA00012043"/>
    </source>
</evidence>
<evidence type="ECO:0000256" key="5">
    <source>
        <dbReference type="ARBA" id="ARBA00011270"/>
    </source>
</evidence>
<dbReference type="Gene3D" id="3.40.50.1100">
    <property type="match status" value="2"/>
</dbReference>
<dbReference type="InterPro" id="IPR036052">
    <property type="entry name" value="TrpB-like_PALP_sf"/>
</dbReference>
<evidence type="ECO:0000256" key="7">
    <source>
        <dbReference type="ARBA" id="ARBA00022605"/>
    </source>
</evidence>
<dbReference type="RefSeq" id="WP_206101970.1">
    <property type="nucleotide sequence ID" value="NZ_CP070969.1"/>
</dbReference>
<comment type="cofactor">
    <cofactor evidence="1">
        <name>pyridoxal 5'-phosphate</name>
        <dbReference type="ChEBI" id="CHEBI:597326"/>
    </cofactor>
</comment>
<evidence type="ECO:0000256" key="3">
    <source>
        <dbReference type="ARBA" id="ARBA00004733"/>
    </source>
</evidence>
<dbReference type="PANTHER" id="PTHR48077">
    <property type="entry name" value="TRYPTOPHAN SYNTHASE-RELATED"/>
    <property type="match status" value="1"/>
</dbReference>
<dbReference type="InterPro" id="IPR006316">
    <property type="entry name" value="Trp_synth_b-like"/>
</dbReference>
<feature type="region of interest" description="Disordered" evidence="13">
    <location>
        <begin position="488"/>
        <end position="520"/>
    </location>
</feature>
<dbReference type="SUPFAM" id="SSF53686">
    <property type="entry name" value="Tryptophan synthase beta subunit-like PLP-dependent enzymes"/>
    <property type="match status" value="1"/>
</dbReference>
<comment type="function">
    <text evidence="2">The beta subunit is responsible for the synthesis of L-tryptophan from indole and L-serine.</text>
</comment>
<keyword evidence="9" id="KW-0663">Pyridoxal phosphate</keyword>
<dbReference type="InterPro" id="IPR001926">
    <property type="entry name" value="TrpB-like_PALP"/>
</dbReference>
<protein>
    <recommendedName>
        <fullName evidence="6">tryptophan synthase</fullName>
        <ecNumber evidence="6">4.2.1.20</ecNumber>
    </recommendedName>
</protein>
<feature type="region of interest" description="Disordered" evidence="13">
    <location>
        <begin position="451"/>
        <end position="472"/>
    </location>
</feature>
<keyword evidence="10" id="KW-0057">Aromatic amino acid biosynthesis</keyword>
<reference evidence="15 16" key="1">
    <citation type="submission" date="2021-02" db="EMBL/GenBank/DDBJ databases">
        <title>Paenibacillus tianjinensis sp. nov.</title>
        <authorList>
            <person name="Liu H."/>
        </authorList>
    </citation>
    <scope>NUCLEOTIDE SEQUENCE [LARGE SCALE GENOMIC DNA]</scope>
    <source>
        <strain evidence="15 16">TB2019</strain>
    </source>
</reference>
<keyword evidence="16" id="KW-1185">Reference proteome</keyword>
<dbReference type="PANTHER" id="PTHR48077:SF6">
    <property type="entry name" value="TRYPTOPHAN SYNTHASE"/>
    <property type="match status" value="1"/>
</dbReference>
<evidence type="ECO:0000256" key="9">
    <source>
        <dbReference type="ARBA" id="ARBA00022898"/>
    </source>
</evidence>
<keyword evidence="7" id="KW-0028">Amino-acid biosynthesis</keyword>
<comment type="catalytic activity">
    <reaction evidence="12">
        <text>(1S,2R)-1-C-(indol-3-yl)glycerol 3-phosphate + L-serine = D-glyceraldehyde 3-phosphate + L-tryptophan + H2O</text>
        <dbReference type="Rhea" id="RHEA:10532"/>
        <dbReference type="ChEBI" id="CHEBI:15377"/>
        <dbReference type="ChEBI" id="CHEBI:33384"/>
        <dbReference type="ChEBI" id="CHEBI:57912"/>
        <dbReference type="ChEBI" id="CHEBI:58866"/>
        <dbReference type="ChEBI" id="CHEBI:59776"/>
        <dbReference type="EC" id="4.2.1.20"/>
    </reaction>
</comment>
<accession>A0ABX7LAI1</accession>
<dbReference type="EMBL" id="CP070969">
    <property type="protein sequence ID" value="QSF44388.1"/>
    <property type="molecule type" value="Genomic_DNA"/>
</dbReference>
<dbReference type="EC" id="4.2.1.20" evidence="6"/>
<evidence type="ECO:0000256" key="13">
    <source>
        <dbReference type="SAM" id="MobiDB-lite"/>
    </source>
</evidence>
<comment type="similarity">
    <text evidence="4">Belongs to the TrpB family.</text>
</comment>
<dbReference type="InterPro" id="IPR023026">
    <property type="entry name" value="Trp_synth_beta/beta-like"/>
</dbReference>
<feature type="compositionally biased region" description="Polar residues" evidence="13">
    <location>
        <begin position="488"/>
        <end position="499"/>
    </location>
</feature>